<dbReference type="Gene3D" id="1.10.4040.10">
    <property type="entry name" value="Penicillinase repressor domain"/>
    <property type="match status" value="1"/>
</dbReference>
<keyword evidence="3" id="KW-0238">DNA-binding</keyword>
<keyword evidence="4" id="KW-0804">Transcription</keyword>
<dbReference type="GO" id="GO:0045892">
    <property type="term" value="P:negative regulation of DNA-templated transcription"/>
    <property type="evidence" value="ECO:0007669"/>
    <property type="project" value="InterPro"/>
</dbReference>
<dbReference type="Gene3D" id="1.10.10.10">
    <property type="entry name" value="Winged helix-like DNA-binding domain superfamily/Winged helix DNA-binding domain"/>
    <property type="match status" value="1"/>
</dbReference>
<dbReference type="Pfam" id="PF03965">
    <property type="entry name" value="Penicillinase_R"/>
    <property type="match status" value="1"/>
</dbReference>
<dbReference type="InterPro" id="IPR036388">
    <property type="entry name" value="WH-like_DNA-bd_sf"/>
</dbReference>
<dbReference type="PIRSF" id="PIRSF019455">
    <property type="entry name" value="CopR_AtkY"/>
    <property type="match status" value="1"/>
</dbReference>
<comment type="caution">
    <text evidence="5">The sequence shown here is derived from an EMBL/GenBank/DDBJ whole genome shotgun (WGS) entry which is preliminary data.</text>
</comment>
<protein>
    <submittedName>
        <fullName evidence="5">BlaI/MecI/CopY family transcriptional regulator</fullName>
    </submittedName>
</protein>
<proteinExistence type="inferred from homology"/>
<evidence type="ECO:0000256" key="3">
    <source>
        <dbReference type="ARBA" id="ARBA00023125"/>
    </source>
</evidence>
<comment type="similarity">
    <text evidence="1">Belongs to the BlaI transcriptional regulatory family.</text>
</comment>
<gene>
    <name evidence="5" type="ORF">D1614_09755</name>
</gene>
<keyword evidence="2" id="KW-0805">Transcription regulation</keyword>
<dbReference type="RefSeq" id="WP_119437856.1">
    <property type="nucleotide sequence ID" value="NZ_QWGR01000004.1"/>
</dbReference>
<dbReference type="InterPro" id="IPR005650">
    <property type="entry name" value="BlaI_family"/>
</dbReference>
<sequence length="122" mass="14419">MQLTKAEEQIMQHLWEMGEGIVRDIRDRFEEPKPARNTVSTVLRVLEKKEFVAHKSYGNLHVYYPLIAKEEYSKSQLFGLMKDYFNNSFPALATFFAKEKDLSIQDLERLMEETKQQLSNDK</sequence>
<dbReference type="GO" id="GO:0003677">
    <property type="term" value="F:DNA binding"/>
    <property type="evidence" value="ECO:0007669"/>
    <property type="project" value="UniProtKB-KW"/>
</dbReference>
<evidence type="ECO:0000256" key="1">
    <source>
        <dbReference type="ARBA" id="ARBA00011046"/>
    </source>
</evidence>
<dbReference type="SUPFAM" id="SSF46785">
    <property type="entry name" value="Winged helix' DNA-binding domain"/>
    <property type="match status" value="1"/>
</dbReference>
<dbReference type="EMBL" id="QWGR01000004">
    <property type="protein sequence ID" value="RIJ48801.1"/>
    <property type="molecule type" value="Genomic_DNA"/>
</dbReference>
<dbReference type="OrthoDB" id="1098508at2"/>
<evidence type="ECO:0000313" key="5">
    <source>
        <dbReference type="EMBL" id="RIJ48801.1"/>
    </source>
</evidence>
<organism evidence="5 6">
    <name type="scientific">Maribellus luteus</name>
    <dbReference type="NCBI Taxonomy" id="2305463"/>
    <lineage>
        <taxon>Bacteria</taxon>
        <taxon>Pseudomonadati</taxon>
        <taxon>Bacteroidota</taxon>
        <taxon>Bacteroidia</taxon>
        <taxon>Marinilabiliales</taxon>
        <taxon>Prolixibacteraceae</taxon>
        <taxon>Maribellus</taxon>
    </lineage>
</organism>
<evidence type="ECO:0000256" key="2">
    <source>
        <dbReference type="ARBA" id="ARBA00023015"/>
    </source>
</evidence>
<dbReference type="InterPro" id="IPR036390">
    <property type="entry name" value="WH_DNA-bd_sf"/>
</dbReference>
<keyword evidence="6" id="KW-1185">Reference proteome</keyword>
<evidence type="ECO:0000256" key="4">
    <source>
        <dbReference type="ARBA" id="ARBA00023163"/>
    </source>
</evidence>
<name>A0A399T3N5_9BACT</name>
<dbReference type="Proteomes" id="UP000265926">
    <property type="component" value="Unassembled WGS sequence"/>
</dbReference>
<accession>A0A399T3N5</accession>
<reference evidence="5 6" key="1">
    <citation type="submission" date="2018-08" db="EMBL/GenBank/DDBJ databases">
        <title>Pallidiluteibacterium maritimus gen. nov., sp. nov., isolated from coastal sediment.</title>
        <authorList>
            <person name="Zhou L.Y."/>
        </authorList>
    </citation>
    <scope>NUCLEOTIDE SEQUENCE [LARGE SCALE GENOMIC DNA]</scope>
    <source>
        <strain evidence="5 6">XSD2</strain>
    </source>
</reference>
<evidence type="ECO:0000313" key="6">
    <source>
        <dbReference type="Proteomes" id="UP000265926"/>
    </source>
</evidence>
<dbReference type="AlphaFoldDB" id="A0A399T3N5"/>